<dbReference type="InParanoid" id="A0A078AYW0"/>
<reference evidence="1 2" key="1">
    <citation type="submission" date="2014-06" db="EMBL/GenBank/DDBJ databases">
        <authorList>
            <person name="Swart Estienne"/>
        </authorList>
    </citation>
    <scope>NUCLEOTIDE SEQUENCE [LARGE SCALE GENOMIC DNA]</scope>
    <source>
        <strain evidence="1 2">130c</strain>
    </source>
</reference>
<sequence length="229" mass="27421">MGISIEQVTQIQEEIYKIMSLYDNNNDLIQFQLYYMNLLLENYNDLPKTLSICQKTDTFIREMLNDDQNSGQDFQTENKCEPYWILEFLLFKTSLSIKCKKFNYAQDILNQIEKVTKEQLRTHQIQIEHYQQIKISLLKIEIQTNLTEDIRDIKEYAYELMQLQHKILMDDSQEGKLLQYLNQRVNERVEQKDKLLEEHANLQLVKQVAVLAGASYAAYRIYKWIMSRN</sequence>
<dbReference type="EMBL" id="CCKQ01014228">
    <property type="protein sequence ID" value="CDW85978.1"/>
    <property type="molecule type" value="Genomic_DNA"/>
</dbReference>
<evidence type="ECO:0000313" key="2">
    <source>
        <dbReference type="Proteomes" id="UP000039865"/>
    </source>
</evidence>
<keyword evidence="2" id="KW-1185">Reference proteome</keyword>
<gene>
    <name evidence="1" type="primary">Contig8115.g8651</name>
    <name evidence="1" type="ORF">STYLEM_15069</name>
</gene>
<proteinExistence type="predicted"/>
<name>A0A078AYW0_STYLE</name>
<organism evidence="1 2">
    <name type="scientific">Stylonychia lemnae</name>
    <name type="common">Ciliate</name>
    <dbReference type="NCBI Taxonomy" id="5949"/>
    <lineage>
        <taxon>Eukaryota</taxon>
        <taxon>Sar</taxon>
        <taxon>Alveolata</taxon>
        <taxon>Ciliophora</taxon>
        <taxon>Intramacronucleata</taxon>
        <taxon>Spirotrichea</taxon>
        <taxon>Stichotrichia</taxon>
        <taxon>Sporadotrichida</taxon>
        <taxon>Oxytrichidae</taxon>
        <taxon>Stylonychinae</taxon>
        <taxon>Stylonychia</taxon>
    </lineage>
</organism>
<accession>A0A078AYW0</accession>
<dbReference type="AlphaFoldDB" id="A0A078AYW0"/>
<dbReference type="Proteomes" id="UP000039865">
    <property type="component" value="Unassembled WGS sequence"/>
</dbReference>
<protein>
    <submittedName>
        <fullName evidence="1">Uncharacterized protein</fullName>
    </submittedName>
</protein>
<evidence type="ECO:0000313" key="1">
    <source>
        <dbReference type="EMBL" id="CDW85978.1"/>
    </source>
</evidence>